<evidence type="ECO:0000313" key="1">
    <source>
        <dbReference type="EMBL" id="EGG52534.1"/>
    </source>
</evidence>
<dbReference type="eggNOG" id="ENOG503338Z">
    <property type="taxonomic scope" value="Bacteria"/>
</dbReference>
<dbReference type="EMBL" id="AFBR01000067">
    <property type="protein sequence ID" value="EGG52534.1"/>
    <property type="molecule type" value="Genomic_DNA"/>
</dbReference>
<sequence length="373" mass="43047">MDKKHIFTNYLMLSLLSNIAAQEVSELHLIYREYDDTYGYKNNLGDTIIPYGKYMCHIPYRTLGFISKPKEKDIVAISPSGTELFKVFQYDNGPDHLSEGVFRMIGNNNKMGFADTTGHIVIPPRFDFVTPFKNGHAFFNTGGRNVPINKSGEYHMITGGHWGVINKEGKEICPALLDSVPLKYKGIQTEIIYQKQRMPLEKAMFIIQKRLEKKKNRLIKQEKYNDKTIVWEELSTKNGACTYVAEWEALEKDIKGGNLSVEKYKEEKYLQDSLVITKIRQIKQNISQYITDDNIIRLRNEAQNKHTIFYISVKIDSIGMVTSVRIVSSKNILVLLSAKDVYAISLFLKQSIFKRPREYDLDSIYFSFAITEI</sequence>
<dbReference type="STRING" id="762982.HMPREF9442_02394"/>
<accession>F3QVU1</accession>
<protein>
    <submittedName>
        <fullName evidence="1">Uncharacterized protein</fullName>
    </submittedName>
</protein>
<organism evidence="1 2">
    <name type="scientific">Paraprevotella xylaniphila YIT 11841</name>
    <dbReference type="NCBI Taxonomy" id="762982"/>
    <lineage>
        <taxon>Bacteria</taxon>
        <taxon>Pseudomonadati</taxon>
        <taxon>Bacteroidota</taxon>
        <taxon>Bacteroidia</taxon>
        <taxon>Bacteroidales</taxon>
        <taxon>Prevotellaceae</taxon>
        <taxon>Paraprevotella</taxon>
    </lineage>
</organism>
<gene>
    <name evidence="1" type="ORF">HMPREF9442_02394</name>
</gene>
<keyword evidence="2" id="KW-1185">Reference proteome</keyword>
<dbReference type="Proteomes" id="UP000005546">
    <property type="component" value="Unassembled WGS sequence"/>
</dbReference>
<comment type="caution">
    <text evidence="1">The sequence shown here is derived from an EMBL/GenBank/DDBJ whole genome shotgun (WGS) entry which is preliminary data.</text>
</comment>
<dbReference type="AlphaFoldDB" id="F3QVU1"/>
<dbReference type="Pfam" id="PF14903">
    <property type="entry name" value="WG_beta_rep"/>
    <property type="match status" value="1"/>
</dbReference>
<name>F3QVU1_9BACT</name>
<dbReference type="InterPro" id="IPR032774">
    <property type="entry name" value="WG_beta_rep"/>
</dbReference>
<proteinExistence type="predicted"/>
<dbReference type="HOGENOM" id="CLU_741560_0_0_10"/>
<evidence type="ECO:0000313" key="2">
    <source>
        <dbReference type="Proteomes" id="UP000005546"/>
    </source>
</evidence>
<reference evidence="1 2" key="1">
    <citation type="submission" date="2011-02" db="EMBL/GenBank/DDBJ databases">
        <authorList>
            <person name="Weinstock G."/>
            <person name="Sodergren E."/>
            <person name="Clifton S."/>
            <person name="Fulton L."/>
            <person name="Fulton B."/>
            <person name="Courtney L."/>
            <person name="Fronick C."/>
            <person name="Harrison M."/>
            <person name="Strong C."/>
            <person name="Farmer C."/>
            <person name="Delahaunty K."/>
            <person name="Markovic C."/>
            <person name="Hall O."/>
            <person name="Minx P."/>
            <person name="Tomlinson C."/>
            <person name="Mitreva M."/>
            <person name="Hou S."/>
            <person name="Chen J."/>
            <person name="Wollam A."/>
            <person name="Pepin K.H."/>
            <person name="Johnson M."/>
            <person name="Bhonagiri V."/>
            <person name="Zhang X."/>
            <person name="Suruliraj S."/>
            <person name="Warren W."/>
            <person name="Chinwalla A."/>
            <person name="Mardis E.R."/>
            <person name="Wilson R.K."/>
        </authorList>
    </citation>
    <scope>NUCLEOTIDE SEQUENCE [LARGE SCALE GENOMIC DNA]</scope>
    <source>
        <strain evidence="1 2">YIT 11841</strain>
    </source>
</reference>